<dbReference type="RefSeq" id="XP_011777382.1">
    <property type="nucleotide sequence ID" value="XM_011779080.1"/>
</dbReference>
<dbReference type="Proteomes" id="UP000002316">
    <property type="component" value="Chromosome 10"/>
</dbReference>
<organism evidence="1 2">
    <name type="scientific">Trypanosoma brucei gambiense (strain MHOM/CI/86/DAL972)</name>
    <dbReference type="NCBI Taxonomy" id="679716"/>
    <lineage>
        <taxon>Eukaryota</taxon>
        <taxon>Discoba</taxon>
        <taxon>Euglenozoa</taxon>
        <taxon>Kinetoplastea</taxon>
        <taxon>Metakinetoplastina</taxon>
        <taxon>Trypanosomatida</taxon>
        <taxon>Trypanosomatidae</taxon>
        <taxon>Trypanosoma</taxon>
    </lineage>
</organism>
<dbReference type="AlphaFoldDB" id="D0A1H4"/>
<evidence type="ECO:0000313" key="1">
    <source>
        <dbReference type="EMBL" id="CBH15116.1"/>
    </source>
</evidence>
<name>D0A1H4_TRYB9</name>
<accession>D0A1H4</accession>
<dbReference type="GeneID" id="23865226"/>
<sequence>MSLCFASQLLSVRERLCVCSPPLEGAELSLGWEVGVPPSCCHTAGGASPALDRAGGIQSSGAGRWGLTSPRCKFCGGSQHGRHCLLRVSVDPRALQQECPVGKKLLRILQRLVIVTFPQGAGSSGVRAIRSFPVCLWWVSNFGIHDCLGSRWDPIF</sequence>
<protein>
    <submittedName>
        <fullName evidence="1">T. brucei spp.-specific protein</fullName>
    </submittedName>
</protein>
<evidence type="ECO:0000313" key="2">
    <source>
        <dbReference type="Proteomes" id="UP000002316"/>
    </source>
</evidence>
<dbReference type="KEGG" id="tbg:TbgDal_X1970"/>
<reference evidence="2" key="1">
    <citation type="journal article" date="2010" name="PLoS Negl. Trop. Dis.">
        <title>The genome sequence of Trypanosoma brucei gambiense, causative agent of chronic human african trypanosomiasis.</title>
        <authorList>
            <person name="Jackson A.P."/>
            <person name="Sanders M."/>
            <person name="Berry A."/>
            <person name="McQuillan J."/>
            <person name="Aslett M.A."/>
            <person name="Quail M.A."/>
            <person name="Chukualim B."/>
            <person name="Capewell P."/>
            <person name="MacLeod A."/>
            <person name="Melville S.E."/>
            <person name="Gibson W."/>
            <person name="Barry J.D."/>
            <person name="Berriman M."/>
            <person name="Hertz-Fowler C."/>
        </authorList>
    </citation>
    <scope>NUCLEOTIDE SEQUENCE [LARGE SCALE GENOMIC DNA]</scope>
    <source>
        <strain evidence="2">MHOM/CI/86/DAL972</strain>
    </source>
</reference>
<dbReference type="EMBL" id="FN554973">
    <property type="protein sequence ID" value="CBH15116.1"/>
    <property type="molecule type" value="Genomic_DNA"/>
</dbReference>
<dbReference type="VEuPathDB" id="TriTrypDB:Tbg972.10.1970"/>
<proteinExistence type="predicted"/>
<gene>
    <name evidence="1" type="ORF">TbgDal_X1970</name>
</gene>